<dbReference type="InterPro" id="IPR000620">
    <property type="entry name" value="EamA_dom"/>
</dbReference>
<dbReference type="Proteomes" id="UP000681720">
    <property type="component" value="Unassembled WGS sequence"/>
</dbReference>
<evidence type="ECO:0000259" key="3">
    <source>
        <dbReference type="Pfam" id="PF00892"/>
    </source>
</evidence>
<proteinExistence type="predicted"/>
<keyword evidence="2" id="KW-1133">Transmembrane helix</keyword>
<protein>
    <recommendedName>
        <fullName evidence="3">EamA domain-containing protein</fullName>
    </recommendedName>
</protein>
<comment type="caution">
    <text evidence="4">The sequence shown here is derived from an EMBL/GenBank/DDBJ whole genome shotgun (WGS) entry which is preliminary data.</text>
</comment>
<dbReference type="GO" id="GO:0016020">
    <property type="term" value="C:membrane"/>
    <property type="evidence" value="ECO:0007669"/>
    <property type="project" value="InterPro"/>
</dbReference>
<feature type="transmembrane region" description="Helical" evidence="2">
    <location>
        <begin position="71"/>
        <end position="91"/>
    </location>
</feature>
<feature type="region of interest" description="Disordered" evidence="1">
    <location>
        <begin position="138"/>
        <end position="157"/>
    </location>
</feature>
<evidence type="ECO:0000256" key="2">
    <source>
        <dbReference type="SAM" id="Phobius"/>
    </source>
</evidence>
<evidence type="ECO:0000313" key="4">
    <source>
        <dbReference type="EMBL" id="CAF5208677.1"/>
    </source>
</evidence>
<name>A0A8S3IXV7_9BILA</name>
<dbReference type="AlphaFoldDB" id="A0A8S3IXV7"/>
<feature type="transmembrane region" description="Helical" evidence="2">
    <location>
        <begin position="7"/>
        <end position="29"/>
    </location>
</feature>
<dbReference type="SUPFAM" id="SSF103481">
    <property type="entry name" value="Multidrug resistance efflux transporter EmrE"/>
    <property type="match status" value="1"/>
</dbReference>
<dbReference type="Gene3D" id="1.10.3730.20">
    <property type="match status" value="1"/>
</dbReference>
<dbReference type="InterPro" id="IPR037185">
    <property type="entry name" value="EmrE-like"/>
</dbReference>
<reference evidence="4" key="1">
    <citation type="submission" date="2021-02" db="EMBL/GenBank/DDBJ databases">
        <authorList>
            <person name="Nowell W R."/>
        </authorList>
    </citation>
    <scope>NUCLEOTIDE SEQUENCE</scope>
</reference>
<sequence>QHLHNTVLCFWSALSGLIISMILVYVTHFVLKDARSFPHDWRLFAGIGLGLASIFVFIANQKAIKRERSSIVTLIYSTDIILALILQNLFTHIKSDLIIIIGCILILVSVLIICIEVLLIEKHKKKLSIKGTPEENINNENNTLHMPSSLNTTQNGS</sequence>
<feature type="compositionally biased region" description="Polar residues" evidence="1">
    <location>
        <begin position="143"/>
        <end position="157"/>
    </location>
</feature>
<feature type="transmembrane region" description="Helical" evidence="2">
    <location>
        <begin position="41"/>
        <end position="59"/>
    </location>
</feature>
<accession>A0A8S3IXV7</accession>
<gene>
    <name evidence="4" type="ORF">GIL414_LOCUS79036</name>
</gene>
<organism evidence="4 5">
    <name type="scientific">Rotaria magnacalcarata</name>
    <dbReference type="NCBI Taxonomy" id="392030"/>
    <lineage>
        <taxon>Eukaryota</taxon>
        <taxon>Metazoa</taxon>
        <taxon>Spiralia</taxon>
        <taxon>Gnathifera</taxon>
        <taxon>Rotifera</taxon>
        <taxon>Eurotatoria</taxon>
        <taxon>Bdelloidea</taxon>
        <taxon>Philodinida</taxon>
        <taxon>Philodinidae</taxon>
        <taxon>Rotaria</taxon>
    </lineage>
</organism>
<feature type="transmembrane region" description="Helical" evidence="2">
    <location>
        <begin position="97"/>
        <end position="120"/>
    </location>
</feature>
<dbReference type="Pfam" id="PF00892">
    <property type="entry name" value="EamA"/>
    <property type="match status" value="1"/>
</dbReference>
<feature type="non-terminal residue" evidence="4">
    <location>
        <position position="1"/>
    </location>
</feature>
<evidence type="ECO:0000313" key="5">
    <source>
        <dbReference type="Proteomes" id="UP000681720"/>
    </source>
</evidence>
<dbReference type="EMBL" id="CAJOBJ010351375">
    <property type="protein sequence ID" value="CAF5208677.1"/>
    <property type="molecule type" value="Genomic_DNA"/>
</dbReference>
<keyword evidence="2" id="KW-0472">Membrane</keyword>
<feature type="domain" description="EamA" evidence="3">
    <location>
        <begin position="6"/>
        <end position="113"/>
    </location>
</feature>
<evidence type="ECO:0000256" key="1">
    <source>
        <dbReference type="SAM" id="MobiDB-lite"/>
    </source>
</evidence>
<keyword evidence="2" id="KW-0812">Transmembrane</keyword>